<name>A0ABD2Q3S6_9PLAT</name>
<sequence length="329" mass="37737">MDNADCIDDYKNGKLLDTPKTSTGVGLDYCPRLNDQLNPVMPSVMFPVGDLEQSQSVEHDIHFKSTYKNDFKDNQTIPIVERMPKAPPLTDVNYVAEFHHMRPKQPGWFRELDPRNQQSEAQEEYSCINSVKSDMITKIGFKPDKQALILSDIITSGRDLNPDLQVNASTKGKLFFTKNMEVLRNLDPYITTTHKDFRHISQEEVKEINKNKIPTYWDSEEVVTTKKKVAYPTVPIPDHIAFQDNPEITRLPYYGKRQIALRNLARHPLITTYSDSYENQGTQLKSFDVAYATSNPFPPFDGLRRPELMTSMYETEYGALCKNSTNVIS</sequence>
<proteinExistence type="predicted"/>
<organism evidence="1 2">
    <name type="scientific">Cichlidogyrus casuarinus</name>
    <dbReference type="NCBI Taxonomy" id="1844966"/>
    <lineage>
        <taxon>Eukaryota</taxon>
        <taxon>Metazoa</taxon>
        <taxon>Spiralia</taxon>
        <taxon>Lophotrochozoa</taxon>
        <taxon>Platyhelminthes</taxon>
        <taxon>Monogenea</taxon>
        <taxon>Monopisthocotylea</taxon>
        <taxon>Dactylogyridea</taxon>
        <taxon>Ancyrocephalidae</taxon>
        <taxon>Cichlidogyrus</taxon>
    </lineage>
</organism>
<evidence type="ECO:0000313" key="1">
    <source>
        <dbReference type="EMBL" id="KAL3314240.1"/>
    </source>
</evidence>
<dbReference type="Proteomes" id="UP001626550">
    <property type="component" value="Unassembled WGS sequence"/>
</dbReference>
<dbReference type="EMBL" id="JBJKFK010001058">
    <property type="protein sequence ID" value="KAL3314240.1"/>
    <property type="molecule type" value="Genomic_DNA"/>
</dbReference>
<dbReference type="AlphaFoldDB" id="A0ABD2Q3S6"/>
<evidence type="ECO:0000313" key="2">
    <source>
        <dbReference type="Proteomes" id="UP001626550"/>
    </source>
</evidence>
<keyword evidence="2" id="KW-1185">Reference proteome</keyword>
<comment type="caution">
    <text evidence="1">The sequence shown here is derived from an EMBL/GenBank/DDBJ whole genome shotgun (WGS) entry which is preliminary data.</text>
</comment>
<gene>
    <name evidence="1" type="ORF">Ciccas_007144</name>
</gene>
<protein>
    <submittedName>
        <fullName evidence="1">Uncharacterized protein</fullName>
    </submittedName>
</protein>
<dbReference type="PANTHER" id="PTHR37404:SF1">
    <property type="entry name" value="HCG1796489"/>
    <property type="match status" value="1"/>
</dbReference>
<dbReference type="InterPro" id="IPR053347">
    <property type="entry name" value="Axonemal_MT_stabilizer"/>
</dbReference>
<accession>A0ABD2Q3S6</accession>
<dbReference type="PANTHER" id="PTHR37404">
    <property type="entry name" value="HCG1796489"/>
    <property type="match status" value="1"/>
</dbReference>
<reference evidence="1 2" key="1">
    <citation type="submission" date="2024-11" db="EMBL/GenBank/DDBJ databases">
        <title>Adaptive evolution of stress response genes in parasites aligns with host niche diversity.</title>
        <authorList>
            <person name="Hahn C."/>
            <person name="Resl P."/>
        </authorList>
    </citation>
    <scope>NUCLEOTIDE SEQUENCE [LARGE SCALE GENOMIC DNA]</scope>
    <source>
        <strain evidence="1">EGGRZ-B1_66</strain>
        <tissue evidence="1">Body</tissue>
    </source>
</reference>